<feature type="region of interest" description="Disordered" evidence="1">
    <location>
        <begin position="98"/>
        <end position="143"/>
    </location>
</feature>
<evidence type="ECO:0000313" key="3">
    <source>
        <dbReference type="Proteomes" id="UP000719412"/>
    </source>
</evidence>
<dbReference type="AlphaFoldDB" id="A0A8J6H4Y9"/>
<protein>
    <submittedName>
        <fullName evidence="2">Uncharacterized protein</fullName>
    </submittedName>
</protein>
<gene>
    <name evidence="2" type="ORF">GEV33_015459</name>
</gene>
<evidence type="ECO:0000256" key="1">
    <source>
        <dbReference type="SAM" id="MobiDB-lite"/>
    </source>
</evidence>
<sequence length="436" mass="48877">MVHLSSSWASSLSQKPVVTYHEGVYAIKCELAVVFLRRWSGAINTKHGVITSRTGKNKTNESREQFSYAIENRLNSDCNRKSSRGRFNEQKAPLSLQLPELKCGGLPGRKDKKEQNKERQNRKTRRGGRGGIWDKQDHRKKAGREMEKMLENLEEMRVERANKGAAKREPRTVFVELGCKNSWRKSPEPHNAITAPIATKTSPNRYIAGWLTFNVHVTVMMAGYPVGARSHPLLSHPSLRYRRALKGEAPIKQIWSEWALYWKKVFVWRTGEGGRPLLISSALCRSVGRECEGEIRTVIIIISLQNWTRATPPPASIVRRPRRAASRSETAGDRRRPDGPRGIHGGGCTTRAAATTPAPSQIPVRISSSNLDMWATLGERSILQLTCSLIGPMDLSRGPPDGDVVFTFASGCDQEIDVERPSARALRRRGCIKHPH</sequence>
<accession>A0A8J6H4Y9</accession>
<keyword evidence="3" id="KW-1185">Reference proteome</keyword>
<feature type="compositionally biased region" description="Low complexity" evidence="1">
    <location>
        <begin position="349"/>
        <end position="359"/>
    </location>
</feature>
<dbReference type="Proteomes" id="UP000719412">
    <property type="component" value="Unassembled WGS sequence"/>
</dbReference>
<comment type="caution">
    <text evidence="2">The sequence shown here is derived from an EMBL/GenBank/DDBJ whole genome shotgun (WGS) entry which is preliminary data.</text>
</comment>
<organism evidence="2 3">
    <name type="scientific">Tenebrio molitor</name>
    <name type="common">Yellow mealworm beetle</name>
    <dbReference type="NCBI Taxonomy" id="7067"/>
    <lineage>
        <taxon>Eukaryota</taxon>
        <taxon>Metazoa</taxon>
        <taxon>Ecdysozoa</taxon>
        <taxon>Arthropoda</taxon>
        <taxon>Hexapoda</taxon>
        <taxon>Insecta</taxon>
        <taxon>Pterygota</taxon>
        <taxon>Neoptera</taxon>
        <taxon>Endopterygota</taxon>
        <taxon>Coleoptera</taxon>
        <taxon>Polyphaga</taxon>
        <taxon>Cucujiformia</taxon>
        <taxon>Tenebrionidae</taxon>
        <taxon>Tenebrio</taxon>
    </lineage>
</organism>
<proteinExistence type="predicted"/>
<reference evidence="2" key="1">
    <citation type="journal article" date="2020" name="J Insects Food Feed">
        <title>The yellow mealworm (Tenebrio molitor) genome: a resource for the emerging insects as food and feed industry.</title>
        <authorList>
            <person name="Eriksson T."/>
            <person name="Andere A."/>
            <person name="Kelstrup H."/>
            <person name="Emery V."/>
            <person name="Picard C."/>
        </authorList>
    </citation>
    <scope>NUCLEOTIDE SEQUENCE</scope>
    <source>
        <strain evidence="2">Stoneville</strain>
        <tissue evidence="2">Whole head</tissue>
    </source>
</reference>
<feature type="compositionally biased region" description="Basic and acidic residues" evidence="1">
    <location>
        <begin position="330"/>
        <end position="341"/>
    </location>
</feature>
<dbReference type="EMBL" id="JABDTM020030728">
    <property type="protein sequence ID" value="KAH0807332.1"/>
    <property type="molecule type" value="Genomic_DNA"/>
</dbReference>
<name>A0A8J6H4Y9_TENMO</name>
<feature type="region of interest" description="Disordered" evidence="1">
    <location>
        <begin position="313"/>
        <end position="360"/>
    </location>
</feature>
<feature type="compositionally biased region" description="Basic and acidic residues" evidence="1">
    <location>
        <begin position="108"/>
        <end position="121"/>
    </location>
</feature>
<evidence type="ECO:0000313" key="2">
    <source>
        <dbReference type="EMBL" id="KAH0807332.1"/>
    </source>
</evidence>
<feature type="compositionally biased region" description="Basic and acidic residues" evidence="1">
    <location>
        <begin position="132"/>
        <end position="143"/>
    </location>
</feature>
<reference evidence="2" key="2">
    <citation type="submission" date="2021-08" db="EMBL/GenBank/DDBJ databases">
        <authorList>
            <person name="Eriksson T."/>
        </authorList>
    </citation>
    <scope>NUCLEOTIDE SEQUENCE</scope>
    <source>
        <strain evidence="2">Stoneville</strain>
        <tissue evidence="2">Whole head</tissue>
    </source>
</reference>